<reference evidence="8 9" key="1">
    <citation type="submission" date="2019-08" db="EMBL/GenBank/DDBJ databases">
        <title>Complete genome sequence of Candidatus Uab amorphum.</title>
        <authorList>
            <person name="Shiratori T."/>
            <person name="Suzuki S."/>
            <person name="Kakizawa Y."/>
            <person name="Ishida K."/>
        </authorList>
    </citation>
    <scope>NUCLEOTIDE SEQUENCE [LARGE SCALE GENOMIC DNA]</scope>
    <source>
        <strain evidence="8 9">SRT547</strain>
    </source>
</reference>
<organism evidence="8 9">
    <name type="scientific">Uabimicrobium amorphum</name>
    <dbReference type="NCBI Taxonomy" id="2596890"/>
    <lineage>
        <taxon>Bacteria</taxon>
        <taxon>Pseudomonadati</taxon>
        <taxon>Planctomycetota</taxon>
        <taxon>Candidatus Uabimicrobiia</taxon>
        <taxon>Candidatus Uabimicrobiales</taxon>
        <taxon>Candidatus Uabimicrobiaceae</taxon>
        <taxon>Candidatus Uabimicrobium</taxon>
    </lineage>
</organism>
<feature type="transmembrane region" description="Helical" evidence="5">
    <location>
        <begin position="33"/>
        <end position="58"/>
    </location>
</feature>
<evidence type="ECO:0000256" key="4">
    <source>
        <dbReference type="PROSITE-ProRule" id="PRU00284"/>
    </source>
</evidence>
<keyword evidence="5" id="KW-0812">Transmembrane</keyword>
<dbReference type="KEGG" id="uam:UABAM_00585"/>
<dbReference type="AlphaFoldDB" id="A0A5S9F2L1"/>
<accession>A0A5S9F2L1</accession>
<dbReference type="GO" id="GO:0007165">
    <property type="term" value="P:signal transduction"/>
    <property type="evidence" value="ECO:0007669"/>
    <property type="project" value="UniProtKB-KW"/>
</dbReference>
<dbReference type="PROSITE" id="PS50111">
    <property type="entry name" value="CHEMOTAXIS_TRANSDUC_2"/>
    <property type="match status" value="1"/>
</dbReference>
<keyword evidence="5" id="KW-0472">Membrane</keyword>
<keyword evidence="9" id="KW-1185">Reference proteome</keyword>
<protein>
    <submittedName>
        <fullName evidence="8">Chemotaxis protein</fullName>
    </submittedName>
</protein>
<dbReference type="GO" id="GO:0005886">
    <property type="term" value="C:plasma membrane"/>
    <property type="evidence" value="ECO:0007669"/>
    <property type="project" value="UniProtKB-SubCell"/>
</dbReference>
<evidence type="ECO:0000313" key="8">
    <source>
        <dbReference type="EMBL" id="BBM82242.1"/>
    </source>
</evidence>
<dbReference type="SUPFAM" id="SSF58104">
    <property type="entry name" value="Methyl-accepting chemotaxis protein (MCP) signaling domain"/>
    <property type="match status" value="1"/>
</dbReference>
<dbReference type="RefSeq" id="WP_151966493.1">
    <property type="nucleotide sequence ID" value="NZ_AP019860.1"/>
</dbReference>
<feature type="domain" description="Methyl-accepting transducer" evidence="6">
    <location>
        <begin position="142"/>
        <end position="378"/>
    </location>
</feature>
<evidence type="ECO:0000256" key="1">
    <source>
        <dbReference type="ARBA" id="ARBA00004429"/>
    </source>
</evidence>
<dbReference type="OrthoDB" id="9772755at2"/>
<evidence type="ECO:0000256" key="2">
    <source>
        <dbReference type="ARBA" id="ARBA00022519"/>
    </source>
</evidence>
<dbReference type="Pfam" id="PF00015">
    <property type="entry name" value="MCPsignal"/>
    <property type="match status" value="1"/>
</dbReference>
<comment type="subcellular location">
    <subcellularLocation>
        <location evidence="1">Cell inner membrane</location>
        <topology evidence="1">Multi-pass membrane protein</topology>
    </subcellularLocation>
</comment>
<keyword evidence="2" id="KW-0997">Cell inner membrane</keyword>
<evidence type="ECO:0000256" key="5">
    <source>
        <dbReference type="SAM" id="Phobius"/>
    </source>
</evidence>
<evidence type="ECO:0000259" key="7">
    <source>
        <dbReference type="PROSITE" id="PS50192"/>
    </source>
</evidence>
<dbReference type="CDD" id="cd11386">
    <property type="entry name" value="MCP_signal"/>
    <property type="match status" value="1"/>
</dbReference>
<dbReference type="Gene3D" id="1.10.287.950">
    <property type="entry name" value="Methyl-accepting chemotaxis protein"/>
    <property type="match status" value="1"/>
</dbReference>
<name>A0A5S9F2L1_UABAM</name>
<keyword evidence="2" id="KW-1003">Cell membrane</keyword>
<dbReference type="EMBL" id="AP019860">
    <property type="protein sequence ID" value="BBM82242.1"/>
    <property type="molecule type" value="Genomic_DNA"/>
</dbReference>
<feature type="domain" description="T-SNARE coiled-coil homology" evidence="7">
    <location>
        <begin position="210"/>
        <end position="272"/>
    </location>
</feature>
<sequence length="452" mass="50318">MRISIQVKTILISVASAVITAIALQLSKGTSSFFILGFTWVFSIFAAVFLGYLLGWHIENRIGMLHKRTKEKNFERYKSIQTVFFTEDSISDLMGNIDSFYNEAFSSLNNLQENLKEIVKLIGHIVLRIEKVGKSTKDQGDVMRKLLTKSMEIDNSIDRLSSRATSLSESTLKTCQVVKSLDDMISDESTTMENVSKISQEAVDVAQEGNSVIREMQEGMDRISTNVRSASEILENLGQSSDEIGEIISVIDDIADQTNLLALNAAIEAARAGEQGRGFAVVAEAVRNLAEKTQKATKEIVIMIKGLQVEATSAVSSMQGGKKEVEGGVVMAEKGGLSLRRIASSIDRFNELIKKLKEGYGNQVNLNERINSNIEEILRISKEFATTIEDQKSHSNIAKKDIDDMDRFVVDNLQTISEIKRDSEEVLSQVSTLQGYLRFFAHEELQKHNEVE</sequence>
<feature type="transmembrane region" description="Helical" evidence="5">
    <location>
        <begin position="7"/>
        <end position="27"/>
    </location>
</feature>
<gene>
    <name evidence="8" type="ORF">UABAM_00585</name>
</gene>
<dbReference type="Proteomes" id="UP000326354">
    <property type="component" value="Chromosome"/>
</dbReference>
<evidence type="ECO:0000313" key="9">
    <source>
        <dbReference type="Proteomes" id="UP000326354"/>
    </source>
</evidence>
<dbReference type="PANTHER" id="PTHR32089:SF112">
    <property type="entry name" value="LYSOZYME-LIKE PROTEIN-RELATED"/>
    <property type="match status" value="1"/>
</dbReference>
<dbReference type="InterPro" id="IPR000727">
    <property type="entry name" value="T_SNARE_dom"/>
</dbReference>
<evidence type="ECO:0000259" key="6">
    <source>
        <dbReference type="PROSITE" id="PS50111"/>
    </source>
</evidence>
<proteinExistence type="predicted"/>
<keyword evidence="3 4" id="KW-0807">Transducer</keyword>
<evidence type="ECO:0000256" key="3">
    <source>
        <dbReference type="ARBA" id="ARBA00023224"/>
    </source>
</evidence>
<dbReference type="InterPro" id="IPR004089">
    <property type="entry name" value="MCPsignal_dom"/>
</dbReference>
<dbReference type="PROSITE" id="PS50192">
    <property type="entry name" value="T_SNARE"/>
    <property type="match status" value="1"/>
</dbReference>
<keyword evidence="5" id="KW-1133">Transmembrane helix</keyword>
<dbReference type="SMART" id="SM00283">
    <property type="entry name" value="MA"/>
    <property type="match status" value="1"/>
</dbReference>
<dbReference type="PANTHER" id="PTHR32089">
    <property type="entry name" value="METHYL-ACCEPTING CHEMOTAXIS PROTEIN MCPB"/>
    <property type="match status" value="1"/>
</dbReference>